<evidence type="ECO:0000259" key="1">
    <source>
        <dbReference type="Pfam" id="PF03358"/>
    </source>
</evidence>
<evidence type="ECO:0000313" key="2">
    <source>
        <dbReference type="EMBL" id="KAH8697488.1"/>
    </source>
</evidence>
<sequence>MTEPKTSGKIAIITTSTRTPRVGPKVSAFIHEMLLMEYQQHQPALSLTLVDVAEFKLPLFDEPVLPALVPAQASFIYEHSKKWSTEIAQYDGYVFVIPEYNHGMSGSTKNAVDYLFHEWVGKPVLIVSYGTMGGANASKQFKDVLQGMRLKVCATSPTLPFKGGIVDRTEGFAAGKSGILGEATRGEWEENKKEEILKGFGELLNLLSRQN</sequence>
<dbReference type="EMBL" id="JAJTJA010000006">
    <property type="protein sequence ID" value="KAH8697488.1"/>
    <property type="molecule type" value="Genomic_DNA"/>
</dbReference>
<evidence type="ECO:0000313" key="3">
    <source>
        <dbReference type="Proteomes" id="UP001201262"/>
    </source>
</evidence>
<dbReference type="Gene3D" id="3.40.50.360">
    <property type="match status" value="1"/>
</dbReference>
<dbReference type="GeneID" id="70250699"/>
<feature type="domain" description="NADPH-dependent FMN reductase-like" evidence="1">
    <location>
        <begin position="9"/>
        <end position="152"/>
    </location>
</feature>
<dbReference type="Proteomes" id="UP001201262">
    <property type="component" value="Unassembled WGS sequence"/>
</dbReference>
<dbReference type="RefSeq" id="XP_046072189.1">
    <property type="nucleotide sequence ID" value="XM_046220412.1"/>
</dbReference>
<dbReference type="GO" id="GO:0016491">
    <property type="term" value="F:oxidoreductase activity"/>
    <property type="evidence" value="ECO:0007669"/>
    <property type="project" value="InterPro"/>
</dbReference>
<name>A0AAD4Q0R9_9EURO</name>
<dbReference type="PANTHER" id="PTHR30543:SF21">
    <property type="entry name" value="NAD(P)H-DEPENDENT FMN REDUCTASE LOT6"/>
    <property type="match status" value="1"/>
</dbReference>
<dbReference type="InterPro" id="IPR005025">
    <property type="entry name" value="FMN_Rdtase-like_dom"/>
</dbReference>
<gene>
    <name evidence="2" type="ORF">BGW36DRAFT_427447</name>
</gene>
<dbReference type="AlphaFoldDB" id="A0AAD4Q0R9"/>
<organism evidence="2 3">
    <name type="scientific">Talaromyces proteolyticus</name>
    <dbReference type="NCBI Taxonomy" id="1131652"/>
    <lineage>
        <taxon>Eukaryota</taxon>
        <taxon>Fungi</taxon>
        <taxon>Dikarya</taxon>
        <taxon>Ascomycota</taxon>
        <taxon>Pezizomycotina</taxon>
        <taxon>Eurotiomycetes</taxon>
        <taxon>Eurotiomycetidae</taxon>
        <taxon>Eurotiales</taxon>
        <taxon>Trichocomaceae</taxon>
        <taxon>Talaromyces</taxon>
        <taxon>Talaromyces sect. Bacilispori</taxon>
    </lineage>
</organism>
<comment type="caution">
    <text evidence="2">The sequence shown here is derived from an EMBL/GenBank/DDBJ whole genome shotgun (WGS) entry which is preliminary data.</text>
</comment>
<dbReference type="SUPFAM" id="SSF52218">
    <property type="entry name" value="Flavoproteins"/>
    <property type="match status" value="1"/>
</dbReference>
<dbReference type="Pfam" id="PF03358">
    <property type="entry name" value="FMN_red"/>
    <property type="match status" value="1"/>
</dbReference>
<reference evidence="2" key="1">
    <citation type="submission" date="2021-12" db="EMBL/GenBank/DDBJ databases">
        <title>Convergent genome expansion in fungi linked to evolution of root-endophyte symbiosis.</title>
        <authorList>
            <consortium name="DOE Joint Genome Institute"/>
            <person name="Ke Y.-H."/>
            <person name="Bonito G."/>
            <person name="Liao H.-L."/>
            <person name="Looney B."/>
            <person name="Rojas-Flechas A."/>
            <person name="Nash J."/>
            <person name="Hameed K."/>
            <person name="Schadt C."/>
            <person name="Martin F."/>
            <person name="Crous P.W."/>
            <person name="Miettinen O."/>
            <person name="Magnuson J.K."/>
            <person name="Labbe J."/>
            <person name="Jacobson D."/>
            <person name="Doktycz M.J."/>
            <person name="Veneault-Fourrey C."/>
            <person name="Kuo A."/>
            <person name="Mondo S."/>
            <person name="Calhoun S."/>
            <person name="Riley R."/>
            <person name="Ohm R."/>
            <person name="LaButti K."/>
            <person name="Andreopoulos B."/>
            <person name="Pangilinan J."/>
            <person name="Nolan M."/>
            <person name="Tritt A."/>
            <person name="Clum A."/>
            <person name="Lipzen A."/>
            <person name="Daum C."/>
            <person name="Barry K."/>
            <person name="Grigoriev I.V."/>
            <person name="Vilgalys R."/>
        </authorList>
    </citation>
    <scope>NUCLEOTIDE SEQUENCE</scope>
    <source>
        <strain evidence="2">PMI_201</strain>
    </source>
</reference>
<dbReference type="InterPro" id="IPR050712">
    <property type="entry name" value="NAD(P)H-dep_reductase"/>
</dbReference>
<dbReference type="PANTHER" id="PTHR30543">
    <property type="entry name" value="CHROMATE REDUCTASE"/>
    <property type="match status" value="1"/>
</dbReference>
<dbReference type="InterPro" id="IPR029039">
    <property type="entry name" value="Flavoprotein-like_sf"/>
</dbReference>
<keyword evidence="3" id="KW-1185">Reference proteome</keyword>
<dbReference type="GO" id="GO:0010181">
    <property type="term" value="F:FMN binding"/>
    <property type="evidence" value="ECO:0007669"/>
    <property type="project" value="TreeGrafter"/>
</dbReference>
<accession>A0AAD4Q0R9</accession>
<dbReference type="GO" id="GO:0005829">
    <property type="term" value="C:cytosol"/>
    <property type="evidence" value="ECO:0007669"/>
    <property type="project" value="TreeGrafter"/>
</dbReference>
<protein>
    <submittedName>
        <fullName evidence="2">Flavoprotein-like protein</fullName>
    </submittedName>
</protein>
<proteinExistence type="predicted"/>